<dbReference type="AlphaFoldDB" id="A0A0D3IW17"/>
<evidence type="ECO:0000313" key="3">
    <source>
        <dbReference type="Proteomes" id="UP000013827"/>
    </source>
</evidence>
<feature type="transmembrane region" description="Helical" evidence="1">
    <location>
        <begin position="6"/>
        <end position="24"/>
    </location>
</feature>
<dbReference type="PaxDb" id="2903-EOD15452"/>
<proteinExistence type="predicted"/>
<accession>A0A0D3IW17</accession>
<feature type="transmembrane region" description="Helical" evidence="1">
    <location>
        <begin position="162"/>
        <end position="179"/>
    </location>
</feature>
<dbReference type="Proteomes" id="UP000013827">
    <property type="component" value="Unassembled WGS sequence"/>
</dbReference>
<dbReference type="RefSeq" id="XP_005767881.1">
    <property type="nucleotide sequence ID" value="XM_005767824.1"/>
</dbReference>
<dbReference type="GeneID" id="17261602"/>
<dbReference type="KEGG" id="ehx:EMIHUDRAFT_256437"/>
<dbReference type="HOGENOM" id="CLU_1301707_0_0_1"/>
<protein>
    <recommendedName>
        <fullName evidence="4">TLC domain-containing protein</fullName>
    </recommendedName>
</protein>
<reference evidence="3" key="1">
    <citation type="journal article" date="2013" name="Nature">
        <title>Pan genome of the phytoplankton Emiliania underpins its global distribution.</title>
        <authorList>
            <person name="Read B.A."/>
            <person name="Kegel J."/>
            <person name="Klute M.J."/>
            <person name="Kuo A."/>
            <person name="Lefebvre S.C."/>
            <person name="Maumus F."/>
            <person name="Mayer C."/>
            <person name="Miller J."/>
            <person name="Monier A."/>
            <person name="Salamov A."/>
            <person name="Young J."/>
            <person name="Aguilar M."/>
            <person name="Claverie J.M."/>
            <person name="Frickenhaus S."/>
            <person name="Gonzalez K."/>
            <person name="Herman E.K."/>
            <person name="Lin Y.C."/>
            <person name="Napier J."/>
            <person name="Ogata H."/>
            <person name="Sarno A.F."/>
            <person name="Shmutz J."/>
            <person name="Schroeder D."/>
            <person name="de Vargas C."/>
            <person name="Verret F."/>
            <person name="von Dassow P."/>
            <person name="Valentin K."/>
            <person name="Van de Peer Y."/>
            <person name="Wheeler G."/>
            <person name="Dacks J.B."/>
            <person name="Delwiche C.F."/>
            <person name="Dyhrman S.T."/>
            <person name="Glockner G."/>
            <person name="John U."/>
            <person name="Richards T."/>
            <person name="Worden A.Z."/>
            <person name="Zhang X."/>
            <person name="Grigoriev I.V."/>
            <person name="Allen A.E."/>
            <person name="Bidle K."/>
            <person name="Borodovsky M."/>
            <person name="Bowler C."/>
            <person name="Brownlee C."/>
            <person name="Cock J.M."/>
            <person name="Elias M."/>
            <person name="Gladyshev V.N."/>
            <person name="Groth M."/>
            <person name="Guda C."/>
            <person name="Hadaegh A."/>
            <person name="Iglesias-Rodriguez M.D."/>
            <person name="Jenkins J."/>
            <person name="Jones B.M."/>
            <person name="Lawson T."/>
            <person name="Leese F."/>
            <person name="Lindquist E."/>
            <person name="Lobanov A."/>
            <person name="Lomsadze A."/>
            <person name="Malik S.B."/>
            <person name="Marsh M.E."/>
            <person name="Mackinder L."/>
            <person name="Mock T."/>
            <person name="Mueller-Roeber B."/>
            <person name="Pagarete A."/>
            <person name="Parker M."/>
            <person name="Probert I."/>
            <person name="Quesneville H."/>
            <person name="Raines C."/>
            <person name="Rensing S.A."/>
            <person name="Riano-Pachon D.M."/>
            <person name="Richier S."/>
            <person name="Rokitta S."/>
            <person name="Shiraiwa Y."/>
            <person name="Soanes D.M."/>
            <person name="van der Giezen M."/>
            <person name="Wahlund T.M."/>
            <person name="Williams B."/>
            <person name="Wilson W."/>
            <person name="Wolfe G."/>
            <person name="Wurch L.L."/>
        </authorList>
    </citation>
    <scope>NUCLEOTIDE SEQUENCE</scope>
</reference>
<keyword evidence="1" id="KW-0472">Membrane</keyword>
<keyword evidence="1" id="KW-1133">Transmembrane helix</keyword>
<dbReference type="EnsemblProtists" id="EOD15452">
    <property type="protein sequence ID" value="EOD15452"/>
    <property type="gene ID" value="EMIHUDRAFT_256437"/>
</dbReference>
<feature type="transmembrane region" description="Helical" evidence="1">
    <location>
        <begin position="133"/>
        <end position="150"/>
    </location>
</feature>
<organism evidence="2 3">
    <name type="scientific">Emiliania huxleyi (strain CCMP1516)</name>
    <dbReference type="NCBI Taxonomy" id="280463"/>
    <lineage>
        <taxon>Eukaryota</taxon>
        <taxon>Haptista</taxon>
        <taxon>Haptophyta</taxon>
        <taxon>Prymnesiophyceae</taxon>
        <taxon>Isochrysidales</taxon>
        <taxon>Noelaerhabdaceae</taxon>
        <taxon>Emiliania</taxon>
    </lineage>
</organism>
<feature type="transmembrane region" description="Helical" evidence="1">
    <location>
        <begin position="185"/>
        <end position="205"/>
    </location>
</feature>
<evidence type="ECO:0000313" key="2">
    <source>
        <dbReference type="EnsemblProtists" id="EOD15452"/>
    </source>
</evidence>
<feature type="transmembrane region" description="Helical" evidence="1">
    <location>
        <begin position="91"/>
        <end position="108"/>
    </location>
</feature>
<evidence type="ECO:0008006" key="4">
    <source>
        <dbReference type="Google" id="ProtNLM"/>
    </source>
</evidence>
<name>A0A0D3IW17_EMIH1</name>
<evidence type="ECO:0000256" key="1">
    <source>
        <dbReference type="SAM" id="Phobius"/>
    </source>
</evidence>
<reference evidence="2" key="2">
    <citation type="submission" date="2024-10" db="UniProtKB">
        <authorList>
            <consortium name="EnsemblProtists"/>
        </authorList>
    </citation>
    <scope>IDENTIFICATION</scope>
</reference>
<sequence length="212" mass="23744">MALFVGERFIEVIALHCLINALLAGIPGKQLALALSMTLILPLMGYHAFVHSVGPPGPMLLINLAISALTWIEYGWADLTKKAEAEMKTPMYIHGVIVSTSFVPYYIAEAMGMPFPLVGLKELDPTTPDPSPMTQFTYFFVALFMAMYSYTEIKGTMEGKVFAVYHYALSCIIAMWQFYPTTTLLGRLFFSLPHAFTLWSTFIVLKEHEKVL</sequence>
<keyword evidence="3" id="KW-1185">Reference proteome</keyword>
<keyword evidence="1" id="KW-0812">Transmembrane</keyword>